<organism evidence="1 2">
    <name type="scientific">Peronosclerospora sorghi</name>
    <dbReference type="NCBI Taxonomy" id="230839"/>
    <lineage>
        <taxon>Eukaryota</taxon>
        <taxon>Sar</taxon>
        <taxon>Stramenopiles</taxon>
        <taxon>Oomycota</taxon>
        <taxon>Peronosporomycetes</taxon>
        <taxon>Peronosporales</taxon>
        <taxon>Peronosporaceae</taxon>
        <taxon>Peronosclerospora</taxon>
    </lineage>
</organism>
<dbReference type="Proteomes" id="UP001163321">
    <property type="component" value="Chromosome 8"/>
</dbReference>
<dbReference type="EMBL" id="CM047587">
    <property type="protein sequence ID" value="KAI9908487.1"/>
    <property type="molecule type" value="Genomic_DNA"/>
</dbReference>
<name>A0ACC0VQK2_9STRA</name>
<reference evidence="1 2" key="1">
    <citation type="journal article" date="2022" name="bioRxiv">
        <title>The genome of the oomycete Peronosclerospora sorghi, a cosmopolitan pathogen of maize and sorghum, is inflated with dispersed pseudogenes.</title>
        <authorList>
            <person name="Fletcher K."/>
            <person name="Martin F."/>
            <person name="Isakeit T."/>
            <person name="Cavanaugh K."/>
            <person name="Magill C."/>
            <person name="Michelmore R."/>
        </authorList>
    </citation>
    <scope>NUCLEOTIDE SEQUENCE [LARGE SCALE GENOMIC DNA]</scope>
    <source>
        <strain evidence="1">P6</strain>
    </source>
</reference>
<keyword evidence="2" id="KW-1185">Reference proteome</keyword>
<evidence type="ECO:0000313" key="2">
    <source>
        <dbReference type="Proteomes" id="UP001163321"/>
    </source>
</evidence>
<gene>
    <name evidence="1" type="ORF">PsorP6_002903</name>
</gene>
<protein>
    <submittedName>
        <fullName evidence="1">Uncharacterized protein</fullName>
    </submittedName>
</protein>
<comment type="caution">
    <text evidence="1">The sequence shown here is derived from an EMBL/GenBank/DDBJ whole genome shotgun (WGS) entry which is preliminary data.</text>
</comment>
<accession>A0ACC0VQK2</accession>
<proteinExistence type="predicted"/>
<sequence>MAMTYDSWGSAADRFDGSLCLGIDLGTTNSCVGIWHVERNHVKILKNRVDRGRTTPSVVRFDPSNQQVVVGHKAIELETWKPVENTIRSVKRLVGQKFDSKATEVAKQYASYVLKPTAQGNVALEVTRGGKKVHVEPEEVAACILRELKASAEALFHGKTVFDNAVITVPAYFSDAQRKATLNSAYRAGFKTVRLLNEPTAAAIAYGLFLSGRKLVTVFDFGGGTLDVSVLRIEDGKFEVLGIGGNRNLGGDDITNLLMDHVLKTLKKDRHNRTRAQLNKAYLVNLRRKVEKAKVELSENDCVNIVLPDLGDGPTVTFPLSRHKLEKLGDPIWKEYAFF</sequence>
<evidence type="ECO:0000313" key="1">
    <source>
        <dbReference type="EMBL" id="KAI9908487.1"/>
    </source>
</evidence>